<feature type="signal peptide" evidence="1">
    <location>
        <begin position="1"/>
        <end position="19"/>
    </location>
</feature>
<evidence type="ECO:0000313" key="2">
    <source>
        <dbReference type="EMBL" id="GAE31383.1"/>
    </source>
</evidence>
<feature type="chain" id="PRO_5039198111" evidence="1">
    <location>
        <begin position="20"/>
        <end position="434"/>
    </location>
</feature>
<proteinExistence type="predicted"/>
<evidence type="ECO:0000256" key="1">
    <source>
        <dbReference type="SAM" id="SignalP"/>
    </source>
</evidence>
<gene>
    <name evidence="2" type="ORF">JCM9152_2849</name>
</gene>
<dbReference type="PANTHER" id="PTHR43649">
    <property type="entry name" value="ARABINOSE-BINDING PROTEIN-RELATED"/>
    <property type="match status" value="1"/>
</dbReference>
<dbReference type="Gene3D" id="3.40.190.10">
    <property type="entry name" value="Periplasmic binding protein-like II"/>
    <property type="match status" value="2"/>
</dbReference>
<accession>W4QIB7</accession>
<dbReference type="PANTHER" id="PTHR43649:SF12">
    <property type="entry name" value="DIACETYLCHITOBIOSE BINDING PROTEIN DASA"/>
    <property type="match status" value="1"/>
</dbReference>
<dbReference type="InterPro" id="IPR050490">
    <property type="entry name" value="Bact_solute-bd_prot1"/>
</dbReference>
<dbReference type="SUPFAM" id="SSF53850">
    <property type="entry name" value="Periplasmic binding protein-like II"/>
    <property type="match status" value="1"/>
</dbReference>
<name>W4QIB7_9BACI</name>
<dbReference type="Pfam" id="PF01547">
    <property type="entry name" value="SBP_bac_1"/>
    <property type="match status" value="1"/>
</dbReference>
<comment type="caution">
    <text evidence="2">The sequence shown here is derived from an EMBL/GenBank/DDBJ whole genome shotgun (WGS) entry which is preliminary data.</text>
</comment>
<reference evidence="2" key="1">
    <citation type="journal article" date="2014" name="Genome Announc.">
        <title>Draft Genome Sequences of Three Alkaliphilic Bacillus Strains, Bacillus wakoensis JCM 9140T, Bacillus akibai JCM 9157T, and Bacillus hemicellulosilyticus JCM 9152T.</title>
        <authorList>
            <person name="Yuki M."/>
            <person name="Oshima K."/>
            <person name="Suda W."/>
            <person name="Oshida Y."/>
            <person name="Kitamura K."/>
            <person name="Iida T."/>
            <person name="Hattori M."/>
            <person name="Ohkuma M."/>
        </authorList>
    </citation>
    <scope>NUCLEOTIDE SEQUENCE [LARGE SCALE GENOMIC DNA]</scope>
    <source>
        <strain evidence="2">JCM 9152</strain>
    </source>
</reference>
<sequence length="434" mass="49047">MKRKWIALMMSALVFIVLAACGSNDDSTGEEAQKDVTLTFGTHQSGIPRTGIMQEMAEDFAEETGIKIDFQVVPDAQWRDLIRAKLSTGEAPDIINLDVDPLSLNANLRPEDNAIDLTDEEFASRMDEEILPSVSYNDKVYGVTYAPRKIWYVYYNKRIFEDLGLEVPTTYEEFKHVAGAIHETGVIPFWQAPGSGWYQVLPLFETGPHYEKLEPGTYEKLNNNEMLVAEMDHLKTVIEQVNEFAELGYYGENFISNTVEAGLDAFGREEAAMILRVPGTEQEIIDAHPEMEGNIGFFVMPWGDNQTIGVNPGGSAAMFGNQNSEHEEEIREFFRWMTKNENIQRFFDGGEGNLTISWPEIEPKLTPDYIEYEENLDSGTVMQAAVTYIDPQWMDIGKDISGMFAGAMTPEQILENIDNRRAELAKVQQDPAWD</sequence>
<dbReference type="InterPro" id="IPR006059">
    <property type="entry name" value="SBP"/>
</dbReference>
<dbReference type="RefSeq" id="WP_035344949.1">
    <property type="nucleotide sequence ID" value="NZ_BAUU01000019.1"/>
</dbReference>
<evidence type="ECO:0000313" key="3">
    <source>
        <dbReference type="Proteomes" id="UP000018895"/>
    </source>
</evidence>
<dbReference type="STRING" id="1236971.JCM9152_2849"/>
<protein>
    <submittedName>
        <fullName evidence="2">Multiple sugar transport system</fullName>
    </submittedName>
</protein>
<keyword evidence="1" id="KW-0732">Signal</keyword>
<keyword evidence="3" id="KW-1185">Reference proteome</keyword>
<organism evidence="2 3">
    <name type="scientific">Halalkalibacter hemicellulosilyticusJCM 9152</name>
    <dbReference type="NCBI Taxonomy" id="1236971"/>
    <lineage>
        <taxon>Bacteria</taxon>
        <taxon>Bacillati</taxon>
        <taxon>Bacillota</taxon>
        <taxon>Bacilli</taxon>
        <taxon>Bacillales</taxon>
        <taxon>Bacillaceae</taxon>
        <taxon>Halalkalibacter</taxon>
    </lineage>
</organism>
<dbReference type="Proteomes" id="UP000018895">
    <property type="component" value="Unassembled WGS sequence"/>
</dbReference>
<dbReference type="AlphaFoldDB" id="W4QIB7"/>
<keyword evidence="2" id="KW-0813">Transport</keyword>
<dbReference type="OrthoDB" id="9798191at2"/>
<dbReference type="PROSITE" id="PS51257">
    <property type="entry name" value="PROKAR_LIPOPROTEIN"/>
    <property type="match status" value="1"/>
</dbReference>
<dbReference type="EMBL" id="BAUU01000019">
    <property type="protein sequence ID" value="GAE31383.1"/>
    <property type="molecule type" value="Genomic_DNA"/>
</dbReference>
<keyword evidence="2" id="KW-0762">Sugar transport</keyword>